<evidence type="ECO:0000313" key="7">
    <source>
        <dbReference type="EMBL" id="MCD1294799.1"/>
    </source>
</evidence>
<feature type="binding site" evidence="6">
    <location>
        <position position="125"/>
    </location>
    <ligand>
        <name>GTP</name>
        <dbReference type="ChEBI" id="CHEBI:37565"/>
    </ligand>
</feature>
<dbReference type="AlphaFoldDB" id="A0AAP2RC44"/>
<accession>A0AAP2RC44</accession>
<evidence type="ECO:0000256" key="5">
    <source>
        <dbReference type="ARBA" id="ARBA00023134"/>
    </source>
</evidence>
<gene>
    <name evidence="7" type="ORF">CUJ83_07280</name>
</gene>
<evidence type="ECO:0000256" key="3">
    <source>
        <dbReference type="ARBA" id="ARBA00022777"/>
    </source>
</evidence>
<keyword evidence="1 6" id="KW-0808">Transferase</keyword>
<keyword evidence="4 6" id="KW-0173">Coenzyme A biosynthesis</keyword>
<evidence type="ECO:0000256" key="2">
    <source>
        <dbReference type="ARBA" id="ARBA00022741"/>
    </source>
</evidence>
<dbReference type="EC" id="2.7.1.237" evidence="6"/>
<dbReference type="GO" id="GO:0005525">
    <property type="term" value="F:GTP binding"/>
    <property type="evidence" value="ECO:0007669"/>
    <property type="project" value="UniProtKB-UniRule"/>
</dbReference>
<keyword evidence="2 6" id="KW-0547">Nucleotide-binding</keyword>
<comment type="catalytic activity">
    <reaction evidence="6">
        <text>3'-dephospho-CoA + GTP = GDP + CoA + H(+)</text>
        <dbReference type="Rhea" id="RHEA:61156"/>
        <dbReference type="ChEBI" id="CHEBI:15378"/>
        <dbReference type="ChEBI" id="CHEBI:37565"/>
        <dbReference type="ChEBI" id="CHEBI:57287"/>
        <dbReference type="ChEBI" id="CHEBI:57328"/>
        <dbReference type="ChEBI" id="CHEBI:58189"/>
        <dbReference type="EC" id="2.7.1.237"/>
    </reaction>
</comment>
<dbReference type="Proteomes" id="UP001320159">
    <property type="component" value="Unassembled WGS sequence"/>
</dbReference>
<evidence type="ECO:0000256" key="6">
    <source>
        <dbReference type="HAMAP-Rule" id="MF_00590"/>
    </source>
</evidence>
<reference evidence="7 8" key="1">
    <citation type="submission" date="2017-11" db="EMBL/GenBank/DDBJ databases">
        <title>Isolation and Characterization of Family Methanocellaceae Species from Potential Methane Hydrate Area Offshore Southwestern Taiwan.</title>
        <authorList>
            <person name="Zhang W.-L."/>
            <person name="Chen W.-C."/>
            <person name="Lai M.-C."/>
            <person name="Chen S.-C."/>
        </authorList>
    </citation>
    <scope>NUCLEOTIDE SEQUENCE [LARGE SCALE GENOMIC DNA]</scope>
    <source>
        <strain evidence="7 8">CWC-04</strain>
    </source>
</reference>
<comment type="similarity">
    <text evidence="6">Belongs to the GTP-dependent DPCK family.</text>
</comment>
<dbReference type="EMBL" id="PGCK01000005">
    <property type="protein sequence ID" value="MCD1294799.1"/>
    <property type="molecule type" value="Genomic_DNA"/>
</dbReference>
<organism evidence="7 8">
    <name type="scientific">Methanooceanicella nereidis</name>
    <dbReference type="NCBI Taxonomy" id="2052831"/>
    <lineage>
        <taxon>Archaea</taxon>
        <taxon>Methanobacteriati</taxon>
        <taxon>Methanobacteriota</taxon>
        <taxon>Stenosarchaea group</taxon>
        <taxon>Methanomicrobia</taxon>
        <taxon>Methanocellales</taxon>
        <taxon>Methanocellaceae</taxon>
        <taxon>Methanooceanicella</taxon>
    </lineage>
</organism>
<feature type="binding site" evidence="6">
    <location>
        <position position="66"/>
    </location>
    <ligand>
        <name>GTP</name>
        <dbReference type="ChEBI" id="CHEBI:37565"/>
    </ligand>
</feature>
<comment type="function">
    <text evidence="6">Catalyzes the GTP-dependent phosphorylation of the 3'-hydroxyl group of dephosphocoenzyme A to form coenzyme A (CoA).</text>
</comment>
<keyword evidence="8" id="KW-1185">Reference proteome</keyword>
<keyword evidence="3 6" id="KW-0418">Kinase</keyword>
<feature type="binding site" evidence="6">
    <location>
        <position position="47"/>
    </location>
    <ligand>
        <name>GTP</name>
        <dbReference type="ChEBI" id="CHEBI:37565"/>
    </ligand>
</feature>
<name>A0AAP2RC44_9EURY</name>
<keyword evidence="5 6" id="KW-0342">GTP-binding</keyword>
<comment type="pathway">
    <text evidence="6">Cofactor biosynthesis; coenzyme A biosynthesis.</text>
</comment>
<feature type="binding site" evidence="6">
    <location>
        <position position="48"/>
    </location>
    <ligand>
        <name>GTP</name>
        <dbReference type="ChEBI" id="CHEBI:37565"/>
    </ligand>
</feature>
<proteinExistence type="inferred from homology"/>
<dbReference type="RefSeq" id="WP_230741635.1">
    <property type="nucleotide sequence ID" value="NZ_PGCK01000005.1"/>
</dbReference>
<dbReference type="PIRSF" id="PIRSF006533">
    <property type="entry name" value="UCP006533"/>
    <property type="match status" value="1"/>
</dbReference>
<dbReference type="GO" id="GO:0015937">
    <property type="term" value="P:coenzyme A biosynthetic process"/>
    <property type="evidence" value="ECO:0007669"/>
    <property type="project" value="UniProtKB-UniRule"/>
</dbReference>
<dbReference type="PANTHER" id="PTHR40732:SF1">
    <property type="entry name" value="GTP-DEPENDENT DEPHOSPHO-COA KINASE"/>
    <property type="match status" value="1"/>
</dbReference>
<comment type="caution">
    <text evidence="6">Lacks conserved residue(s) required for the propagation of feature annotation.</text>
</comment>
<dbReference type="GO" id="GO:0016301">
    <property type="term" value="F:kinase activity"/>
    <property type="evidence" value="ECO:0007669"/>
    <property type="project" value="UniProtKB-UniRule"/>
</dbReference>
<evidence type="ECO:0000256" key="4">
    <source>
        <dbReference type="ARBA" id="ARBA00022993"/>
    </source>
</evidence>
<comment type="caution">
    <text evidence="7">The sequence shown here is derived from an EMBL/GenBank/DDBJ whole genome shotgun (WGS) entry which is preliminary data.</text>
</comment>
<dbReference type="PANTHER" id="PTHR40732">
    <property type="entry name" value="UPF0218 PROTEIN TK1697"/>
    <property type="match status" value="1"/>
</dbReference>
<dbReference type="Pfam" id="PF04019">
    <property type="entry name" value="DUF359"/>
    <property type="match status" value="1"/>
</dbReference>
<sequence length="177" mass="19765">MALKLPVELREKLKKPYGKLYRCKGEDCLKQVIEELPDPVRIISIGDVTTYYLLKANVIPDMCLVDDMTMRIPVDRAMKQGTAHRSFKEVTVINPPGVVTGELMDAIKDNMDSRIPVRIFVDGEEDLAVIPACIYAPIGSVVIYGQPGEGMVVVEITEEKKQQTLSLIEQMIEENAS</sequence>
<dbReference type="HAMAP" id="MF_00590">
    <property type="entry name" value="Dephospho_CoA_kinase_GTP_dep"/>
    <property type="match status" value="1"/>
</dbReference>
<dbReference type="InterPro" id="IPR007164">
    <property type="entry name" value="GTP-dep_dephospho-CoA_kin"/>
</dbReference>
<evidence type="ECO:0000256" key="1">
    <source>
        <dbReference type="ARBA" id="ARBA00022679"/>
    </source>
</evidence>
<protein>
    <recommendedName>
        <fullName evidence="6">GTP-dependent dephospho-CoA kinase</fullName>
        <ecNumber evidence="6">2.7.1.237</ecNumber>
    </recommendedName>
    <alternativeName>
        <fullName evidence="6">Dephospho-coenzyme A kinase</fullName>
        <shortName evidence="6">DPCK</shortName>
    </alternativeName>
</protein>
<evidence type="ECO:0000313" key="8">
    <source>
        <dbReference type="Proteomes" id="UP001320159"/>
    </source>
</evidence>